<dbReference type="Proteomes" id="UP000280434">
    <property type="component" value="Unassembled WGS sequence"/>
</dbReference>
<dbReference type="AlphaFoldDB" id="A0A494XG56"/>
<evidence type="ECO:0000313" key="2">
    <source>
        <dbReference type="Proteomes" id="UP000280434"/>
    </source>
</evidence>
<dbReference type="EMBL" id="RBZV01000005">
    <property type="protein sequence ID" value="RKP47536.1"/>
    <property type="molecule type" value="Genomic_DNA"/>
</dbReference>
<sequence>MMRRRHATCAAWTGLIAIWLAIVAPIVTQWLASQEEAGATFTATLCSARPLDARNSPDRATSSPPSHHAKSCGYCNLLAHHPPLTHAIWADWAVLHADVPRAHRAASTVRVSVRFALACPRGPPHMVS</sequence>
<dbReference type="Pfam" id="PF11162">
    <property type="entry name" value="DUF2946"/>
    <property type="match status" value="1"/>
</dbReference>
<protein>
    <submittedName>
        <fullName evidence="1">DUF2946 domain-containing protein</fullName>
    </submittedName>
</protein>
<dbReference type="InterPro" id="IPR021333">
    <property type="entry name" value="DUF2946"/>
</dbReference>
<keyword evidence="2" id="KW-1185">Reference proteome</keyword>
<comment type="caution">
    <text evidence="1">The sequence shown here is derived from an EMBL/GenBank/DDBJ whole genome shotgun (WGS) entry which is preliminary data.</text>
</comment>
<gene>
    <name evidence="1" type="ORF">D7S89_15010</name>
</gene>
<accession>A0A494XG56</accession>
<dbReference type="OrthoDB" id="8683087at2"/>
<evidence type="ECO:0000313" key="1">
    <source>
        <dbReference type="EMBL" id="RKP47536.1"/>
    </source>
</evidence>
<organism evidence="1 2">
    <name type="scientific">Trinickia fusca</name>
    <dbReference type="NCBI Taxonomy" id="2419777"/>
    <lineage>
        <taxon>Bacteria</taxon>
        <taxon>Pseudomonadati</taxon>
        <taxon>Pseudomonadota</taxon>
        <taxon>Betaproteobacteria</taxon>
        <taxon>Burkholderiales</taxon>
        <taxon>Burkholderiaceae</taxon>
        <taxon>Trinickia</taxon>
    </lineage>
</organism>
<proteinExistence type="predicted"/>
<reference evidence="1" key="1">
    <citation type="submission" date="2018-10" db="EMBL/GenBank/DDBJ databases">
        <title>Paraburkholderia sp. 7MK8-2, isolated from soil.</title>
        <authorList>
            <person name="Gao Z.-H."/>
            <person name="Qiu L.-H."/>
        </authorList>
    </citation>
    <scope>NUCLEOTIDE SEQUENCE [LARGE SCALE GENOMIC DNA]</scope>
    <source>
        <strain evidence="1">7MK8-2</strain>
    </source>
</reference>
<name>A0A494XG56_9BURK</name>